<dbReference type="PANTHER" id="PTHR45875">
    <property type="entry name" value="METHYLTRANSFERASE N6AMT1"/>
    <property type="match status" value="1"/>
</dbReference>
<dbReference type="InterPro" id="IPR004557">
    <property type="entry name" value="PrmC-related"/>
</dbReference>
<evidence type="ECO:0000313" key="7">
    <source>
        <dbReference type="Proteomes" id="UP000619545"/>
    </source>
</evidence>
<dbReference type="SUPFAM" id="SSF53335">
    <property type="entry name" value="S-adenosyl-L-methionine-dependent methyltransferases"/>
    <property type="match status" value="1"/>
</dbReference>
<dbReference type="AlphaFoldDB" id="A0A832TBA8"/>
<dbReference type="GO" id="GO:0032259">
    <property type="term" value="P:methylation"/>
    <property type="evidence" value="ECO:0007669"/>
    <property type="project" value="UniProtKB-KW"/>
</dbReference>
<dbReference type="RefSeq" id="WP_011019859.1">
    <property type="nucleotide sequence ID" value="NZ_DUJS01000004.1"/>
</dbReference>
<dbReference type="GO" id="GO:0035657">
    <property type="term" value="C:eRF1 methyltransferase complex"/>
    <property type="evidence" value="ECO:0007669"/>
    <property type="project" value="TreeGrafter"/>
</dbReference>
<dbReference type="PROSITE" id="PS00092">
    <property type="entry name" value="N6_MTASE"/>
    <property type="match status" value="1"/>
</dbReference>
<reference evidence="6" key="1">
    <citation type="journal article" date="2020" name="bioRxiv">
        <title>A rank-normalized archaeal taxonomy based on genome phylogeny resolves widespread incomplete and uneven classifications.</title>
        <authorList>
            <person name="Rinke C."/>
            <person name="Chuvochina M."/>
            <person name="Mussig A.J."/>
            <person name="Chaumeil P.-A."/>
            <person name="Waite D.W."/>
            <person name="Whitman W.B."/>
            <person name="Parks D.H."/>
            <person name="Hugenholtz P."/>
        </authorList>
    </citation>
    <scope>NUCLEOTIDE SEQUENCE</scope>
    <source>
        <strain evidence="6">UBA8853</strain>
    </source>
</reference>
<dbReference type="InterPro" id="IPR002052">
    <property type="entry name" value="DNA_methylase_N6_adenine_CS"/>
</dbReference>
<proteinExistence type="inferred from homology"/>
<dbReference type="CDD" id="cd02440">
    <property type="entry name" value="AdoMet_MTases"/>
    <property type="match status" value="1"/>
</dbReference>
<comment type="caution">
    <text evidence="6">The sequence shown here is derived from an EMBL/GenBank/DDBJ whole genome shotgun (WGS) entry which is preliminary data.</text>
</comment>
<gene>
    <name evidence="6" type="ORF">HA336_07010</name>
</gene>
<feature type="domain" description="Methyltransferase small" evidence="5">
    <location>
        <begin position="31"/>
        <end position="118"/>
    </location>
</feature>
<dbReference type="GeneID" id="1478086"/>
<dbReference type="PANTHER" id="PTHR45875:SF1">
    <property type="entry name" value="METHYLTRANSFERASE N6AMT1"/>
    <property type="match status" value="1"/>
</dbReference>
<evidence type="ECO:0000256" key="2">
    <source>
        <dbReference type="ARBA" id="ARBA00022603"/>
    </source>
</evidence>
<dbReference type="OMA" id="RESKNHI"/>
<organism evidence="6 7">
    <name type="scientific">Methanopyrus kandleri</name>
    <dbReference type="NCBI Taxonomy" id="2320"/>
    <lineage>
        <taxon>Archaea</taxon>
        <taxon>Methanobacteriati</taxon>
        <taxon>Methanobacteriota</taxon>
        <taxon>Methanomada group</taxon>
        <taxon>Methanopyri</taxon>
        <taxon>Methanopyrales</taxon>
        <taxon>Methanopyraceae</taxon>
        <taxon>Methanopyrus</taxon>
    </lineage>
</organism>
<dbReference type="Pfam" id="PF05175">
    <property type="entry name" value="MTS"/>
    <property type="match status" value="1"/>
</dbReference>
<keyword evidence="3 6" id="KW-0808">Transferase</keyword>
<name>A0A832TBA8_9EURY</name>
<dbReference type="GO" id="GO:0003676">
    <property type="term" value="F:nucleic acid binding"/>
    <property type="evidence" value="ECO:0007669"/>
    <property type="project" value="InterPro"/>
</dbReference>
<dbReference type="GO" id="GO:0008276">
    <property type="term" value="F:protein methyltransferase activity"/>
    <property type="evidence" value="ECO:0007669"/>
    <property type="project" value="TreeGrafter"/>
</dbReference>
<dbReference type="InterPro" id="IPR052190">
    <property type="entry name" value="Euk-Arch_PrmC-MTase"/>
</dbReference>
<dbReference type="GO" id="GO:0008757">
    <property type="term" value="F:S-adenosylmethionine-dependent methyltransferase activity"/>
    <property type="evidence" value="ECO:0007669"/>
    <property type="project" value="TreeGrafter"/>
</dbReference>
<dbReference type="Proteomes" id="UP000619545">
    <property type="component" value="Unassembled WGS sequence"/>
</dbReference>
<protein>
    <submittedName>
        <fullName evidence="6">Methyltransferase</fullName>
    </submittedName>
</protein>
<keyword evidence="4" id="KW-0949">S-adenosyl-L-methionine</keyword>
<evidence type="ECO:0000259" key="5">
    <source>
        <dbReference type="Pfam" id="PF05175"/>
    </source>
</evidence>
<dbReference type="EMBL" id="DUJS01000004">
    <property type="protein sequence ID" value="HII70961.1"/>
    <property type="molecule type" value="Genomic_DNA"/>
</dbReference>
<dbReference type="Gene3D" id="3.40.50.150">
    <property type="entry name" value="Vaccinia Virus protein VP39"/>
    <property type="match status" value="1"/>
</dbReference>
<evidence type="ECO:0000256" key="3">
    <source>
        <dbReference type="ARBA" id="ARBA00022679"/>
    </source>
</evidence>
<accession>A0A832TBA8</accession>
<sequence>MGVAVRDVVRYGRLKLLVFENVYPPAEDSFLLAEHQGVSGSERVLDVGTGCGIQGLSAAAKGCEVVATDVNPAAVHCARWNAHLNDLNIDVRVGDLFEPVRDERFDIVLFNPPYLPGRELPGSDPISRATEDPAVIRRFLKDLLREEIRWDEARIVVSSLTPKKYLEPLQRFEVEIVAEEPLFFEKIRVLALRPSR</sequence>
<dbReference type="NCBIfam" id="TIGR00537">
    <property type="entry name" value="hemK_rel_arch"/>
    <property type="match status" value="1"/>
</dbReference>
<evidence type="ECO:0000313" key="6">
    <source>
        <dbReference type="EMBL" id="HII70961.1"/>
    </source>
</evidence>
<keyword evidence="2 6" id="KW-0489">Methyltransferase</keyword>
<evidence type="ECO:0000256" key="1">
    <source>
        <dbReference type="ARBA" id="ARBA00006149"/>
    </source>
</evidence>
<dbReference type="InterPro" id="IPR007848">
    <property type="entry name" value="Small_mtfrase_dom"/>
</dbReference>
<evidence type="ECO:0000256" key="4">
    <source>
        <dbReference type="ARBA" id="ARBA00022691"/>
    </source>
</evidence>
<comment type="similarity">
    <text evidence="1">Belongs to the eukaryotic/archaeal PrmC-related family.</text>
</comment>
<dbReference type="InterPro" id="IPR029063">
    <property type="entry name" value="SAM-dependent_MTases_sf"/>
</dbReference>